<evidence type="ECO:0000259" key="1">
    <source>
        <dbReference type="Pfam" id="PF12697"/>
    </source>
</evidence>
<evidence type="ECO:0000313" key="3">
    <source>
        <dbReference type="Proteomes" id="UP000186141"/>
    </source>
</evidence>
<dbReference type="SUPFAM" id="SSF53474">
    <property type="entry name" value="alpha/beta-Hydrolases"/>
    <property type="match status" value="1"/>
</dbReference>
<feature type="domain" description="AB hydrolase-1" evidence="1">
    <location>
        <begin position="4"/>
        <end position="225"/>
    </location>
</feature>
<keyword evidence="2" id="KW-0378">Hydrolase</keyword>
<organism evidence="2 3">
    <name type="scientific">Gemmobacter megaterium</name>
    <dbReference type="NCBI Taxonomy" id="1086013"/>
    <lineage>
        <taxon>Bacteria</taxon>
        <taxon>Pseudomonadati</taxon>
        <taxon>Pseudomonadota</taxon>
        <taxon>Alphaproteobacteria</taxon>
        <taxon>Rhodobacterales</taxon>
        <taxon>Paracoccaceae</taxon>
        <taxon>Gemmobacter</taxon>
    </lineage>
</organism>
<dbReference type="RefSeq" id="WP_076531616.1">
    <property type="nucleotide sequence ID" value="NZ_BMEH01000004.1"/>
</dbReference>
<proteinExistence type="predicted"/>
<dbReference type="OrthoDB" id="9814966at2"/>
<dbReference type="EMBL" id="FTOT01000004">
    <property type="protein sequence ID" value="SIT04036.1"/>
    <property type="molecule type" value="Genomic_DNA"/>
</dbReference>
<name>A0A1N7P0H0_9RHOB</name>
<dbReference type="PANTHER" id="PTHR10992:SF1086">
    <property type="entry name" value="AB HYDROLASE-1 DOMAIN-CONTAINING PROTEIN"/>
    <property type="match status" value="1"/>
</dbReference>
<dbReference type="InterPro" id="IPR000073">
    <property type="entry name" value="AB_hydrolase_1"/>
</dbReference>
<protein>
    <submittedName>
        <fullName evidence="2">Alpha/beta hydrolase family protein</fullName>
    </submittedName>
</protein>
<sequence length="248" mass="26851">MARFLLIHGSCHGAWCWRDTIPALEALGHQVQAIDLPGHGLDPTPREGVTLDAYARAICAALREPTIVLGHSMGGYPITAAAEMDPTHVQALVYLCAYRPVSGMSLGDMRRAGPRQPLRPAIRVDGAVFTFDPAMAGLFYHDCAPDTVAWALSHQTPQPIAPQETPLMLTDRSAALPQFYIRCVEDRAIPPEYQLTMAEGLPEGHLSDMDASHSPFLSMPGALAARLDRIAAALQVRGMASRTVLLPR</sequence>
<accession>A0A1N7P0H0</accession>
<evidence type="ECO:0000313" key="2">
    <source>
        <dbReference type="EMBL" id="SIT04036.1"/>
    </source>
</evidence>
<dbReference type="Proteomes" id="UP000186141">
    <property type="component" value="Unassembled WGS sequence"/>
</dbReference>
<reference evidence="2 3" key="1">
    <citation type="submission" date="2017-01" db="EMBL/GenBank/DDBJ databases">
        <authorList>
            <person name="Mah S.A."/>
            <person name="Swanson W.J."/>
            <person name="Moy G.W."/>
            <person name="Vacquier V.D."/>
        </authorList>
    </citation>
    <scope>NUCLEOTIDE SEQUENCE [LARGE SCALE GENOMIC DNA]</scope>
    <source>
        <strain evidence="2 3">DSM 26375</strain>
    </source>
</reference>
<keyword evidence="3" id="KW-1185">Reference proteome</keyword>
<dbReference type="Gene3D" id="3.40.50.1820">
    <property type="entry name" value="alpha/beta hydrolase"/>
    <property type="match status" value="1"/>
</dbReference>
<gene>
    <name evidence="2" type="ORF">SAMN05421774_104292</name>
</gene>
<dbReference type="InterPro" id="IPR045889">
    <property type="entry name" value="MES/HNL"/>
</dbReference>
<dbReference type="AlphaFoldDB" id="A0A1N7P0H0"/>
<dbReference type="Pfam" id="PF12697">
    <property type="entry name" value="Abhydrolase_6"/>
    <property type="match status" value="1"/>
</dbReference>
<dbReference type="GO" id="GO:0080032">
    <property type="term" value="F:methyl jasmonate esterase activity"/>
    <property type="evidence" value="ECO:0007669"/>
    <property type="project" value="TreeGrafter"/>
</dbReference>
<dbReference type="GO" id="GO:0080030">
    <property type="term" value="F:methyl indole-3-acetate esterase activity"/>
    <property type="evidence" value="ECO:0007669"/>
    <property type="project" value="TreeGrafter"/>
</dbReference>
<dbReference type="InterPro" id="IPR029058">
    <property type="entry name" value="AB_hydrolase_fold"/>
</dbReference>
<dbReference type="PANTHER" id="PTHR10992">
    <property type="entry name" value="METHYLESTERASE FAMILY MEMBER"/>
    <property type="match status" value="1"/>
</dbReference>
<dbReference type="STRING" id="1086013.SAMN05421774_104292"/>